<dbReference type="Proteomes" id="UP001432128">
    <property type="component" value="Chromosome"/>
</dbReference>
<evidence type="ECO:0000259" key="4">
    <source>
        <dbReference type="PROSITE" id="PS50893"/>
    </source>
</evidence>
<organism evidence="5 6">
    <name type="scientific">Williamsia herbipolensis</name>
    <dbReference type="NCBI Taxonomy" id="1603258"/>
    <lineage>
        <taxon>Bacteria</taxon>
        <taxon>Bacillati</taxon>
        <taxon>Actinomycetota</taxon>
        <taxon>Actinomycetes</taxon>
        <taxon>Mycobacteriales</taxon>
        <taxon>Nocardiaceae</taxon>
        <taxon>Williamsia</taxon>
    </lineage>
</organism>
<dbReference type="InterPro" id="IPR003439">
    <property type="entry name" value="ABC_transporter-like_ATP-bd"/>
</dbReference>
<dbReference type="PANTHER" id="PTHR19211:SF6">
    <property type="entry name" value="BLL7188 PROTEIN"/>
    <property type="match status" value="1"/>
</dbReference>
<evidence type="ECO:0000313" key="5">
    <source>
        <dbReference type="EMBL" id="WUM18279.1"/>
    </source>
</evidence>
<name>A0AAU4JWT7_9NOCA</name>
<dbReference type="Gene3D" id="3.40.50.300">
    <property type="entry name" value="P-loop containing nucleotide triphosphate hydrolases"/>
    <property type="match status" value="2"/>
</dbReference>
<evidence type="ECO:0000256" key="3">
    <source>
        <dbReference type="ARBA" id="ARBA00022840"/>
    </source>
</evidence>
<keyword evidence="2" id="KW-0547">Nucleotide-binding</keyword>
<keyword evidence="1" id="KW-0677">Repeat</keyword>
<dbReference type="InterPro" id="IPR003593">
    <property type="entry name" value="AAA+_ATPase"/>
</dbReference>
<dbReference type="RefSeq" id="WP_045821235.1">
    <property type="nucleotide sequence ID" value="NZ_CP108021.1"/>
</dbReference>
<dbReference type="Pfam" id="PF00005">
    <property type="entry name" value="ABC_tran"/>
    <property type="match status" value="2"/>
</dbReference>
<dbReference type="AlphaFoldDB" id="A0AAU4JWT7"/>
<dbReference type="PANTHER" id="PTHR19211">
    <property type="entry name" value="ATP-BINDING TRANSPORT PROTEIN-RELATED"/>
    <property type="match status" value="1"/>
</dbReference>
<protein>
    <submittedName>
        <fullName evidence="5">ATP-binding cassette domain-containing protein</fullName>
    </submittedName>
</protein>
<dbReference type="GO" id="GO:0005524">
    <property type="term" value="F:ATP binding"/>
    <property type="evidence" value="ECO:0007669"/>
    <property type="project" value="UniProtKB-KW"/>
</dbReference>
<keyword evidence="6" id="KW-1185">Reference proteome</keyword>
<dbReference type="PROSITE" id="PS50893">
    <property type="entry name" value="ABC_TRANSPORTER_2"/>
    <property type="match status" value="1"/>
</dbReference>
<gene>
    <name evidence="5" type="ORF">OG579_10950</name>
</gene>
<sequence>MSSRSVTVSALSHRFPDGTTIFENVSVSLAGHHVGIVGANGGGKTTLIRLITGDLTPTSGSVDRPADLAVVPQDLTAATGRRIDELIGLADLRGALARVESGASDAGDLDALEGNWDVEERAVALFGRLGMAHLVTQPQDLDRVVGELSGGEATLIAIIGALLRRPDLLVLDEPTNNLDHHARGLLVEEIGRFGGQVLTVSHDRTLLEHVDTIAEVRDGAVRTMAGDFDHHLAVVAAEQQRAQEVLATARGHEARQKRELVESQTVIAHRQRYGKKMSAQKREPKIVMNQRKRFAQESAGKLVGGHERRLAEAAALADDAADAIRDDREVRVDLPGTEVHPGQIVLAPTVVTLPGGAVEVTVTGPERIHLRGRNGSGKTTLLRALLAAPPAVPTGYLAQVHPDPGPTVSPYELVSRTSPGLGMQERRAGLARMLFRGDDADRAWESLSGGERVRAALAAVLFARPAPQLLILDEPTNNIDIVTRDHLAQALADFRGALVVVGHDDHFVDELGITRVIDLDAL</sequence>
<reference evidence="5 6" key="1">
    <citation type="submission" date="2022-10" db="EMBL/GenBank/DDBJ databases">
        <title>The complete genomes of actinobacterial strains from the NBC collection.</title>
        <authorList>
            <person name="Joergensen T.S."/>
            <person name="Alvarez Arevalo M."/>
            <person name="Sterndorff E.B."/>
            <person name="Faurdal D."/>
            <person name="Vuksanovic O."/>
            <person name="Mourched A.-S."/>
            <person name="Charusanti P."/>
            <person name="Shaw S."/>
            <person name="Blin K."/>
            <person name="Weber T."/>
        </authorList>
    </citation>
    <scope>NUCLEOTIDE SEQUENCE [LARGE SCALE GENOMIC DNA]</scope>
    <source>
        <strain evidence="5 6">NBC_00319</strain>
    </source>
</reference>
<dbReference type="PROSITE" id="PS00211">
    <property type="entry name" value="ABC_TRANSPORTER_1"/>
    <property type="match status" value="1"/>
</dbReference>
<evidence type="ECO:0000313" key="6">
    <source>
        <dbReference type="Proteomes" id="UP001432128"/>
    </source>
</evidence>
<evidence type="ECO:0000256" key="2">
    <source>
        <dbReference type="ARBA" id="ARBA00022741"/>
    </source>
</evidence>
<dbReference type="InterPro" id="IPR027417">
    <property type="entry name" value="P-loop_NTPase"/>
</dbReference>
<feature type="domain" description="ABC transporter" evidence="4">
    <location>
        <begin position="6"/>
        <end position="243"/>
    </location>
</feature>
<proteinExistence type="predicted"/>
<dbReference type="GO" id="GO:0016887">
    <property type="term" value="F:ATP hydrolysis activity"/>
    <property type="evidence" value="ECO:0007669"/>
    <property type="project" value="InterPro"/>
</dbReference>
<accession>A0AAU4JWT7</accession>
<evidence type="ECO:0000256" key="1">
    <source>
        <dbReference type="ARBA" id="ARBA00022737"/>
    </source>
</evidence>
<dbReference type="KEGG" id="whr:OG579_10950"/>
<dbReference type="SUPFAM" id="SSF52540">
    <property type="entry name" value="P-loop containing nucleoside triphosphate hydrolases"/>
    <property type="match status" value="2"/>
</dbReference>
<dbReference type="InterPro" id="IPR017871">
    <property type="entry name" value="ABC_transporter-like_CS"/>
</dbReference>
<dbReference type="EMBL" id="CP108021">
    <property type="protein sequence ID" value="WUM18279.1"/>
    <property type="molecule type" value="Genomic_DNA"/>
</dbReference>
<dbReference type="InterPro" id="IPR050611">
    <property type="entry name" value="ABCF"/>
</dbReference>
<dbReference type="SMART" id="SM00382">
    <property type="entry name" value="AAA"/>
    <property type="match status" value="2"/>
</dbReference>
<keyword evidence="3 5" id="KW-0067">ATP-binding</keyword>